<gene>
    <name evidence="1" type="ORF">Tcan_03211</name>
</gene>
<protein>
    <submittedName>
        <fullName evidence="1">Uncharacterized protein</fullName>
    </submittedName>
</protein>
<proteinExistence type="predicted"/>
<dbReference type="Proteomes" id="UP000031036">
    <property type="component" value="Unassembled WGS sequence"/>
</dbReference>
<dbReference type="AlphaFoldDB" id="A0A0B2W1M2"/>
<evidence type="ECO:0000313" key="2">
    <source>
        <dbReference type="Proteomes" id="UP000031036"/>
    </source>
</evidence>
<keyword evidence="2" id="KW-1185">Reference proteome</keyword>
<dbReference type="EMBL" id="JPKZ01000420">
    <property type="protein sequence ID" value="KHN87517.1"/>
    <property type="molecule type" value="Genomic_DNA"/>
</dbReference>
<reference evidence="1 2" key="1">
    <citation type="submission" date="2014-11" db="EMBL/GenBank/DDBJ databases">
        <title>Genetic blueprint of the zoonotic pathogen Toxocara canis.</title>
        <authorList>
            <person name="Zhu X.-Q."/>
            <person name="Korhonen P.K."/>
            <person name="Cai H."/>
            <person name="Young N.D."/>
            <person name="Nejsum P."/>
            <person name="von Samson-Himmelstjerna G."/>
            <person name="Boag P.R."/>
            <person name="Tan P."/>
            <person name="Li Q."/>
            <person name="Min J."/>
            <person name="Yang Y."/>
            <person name="Wang X."/>
            <person name="Fang X."/>
            <person name="Hall R.S."/>
            <person name="Hofmann A."/>
            <person name="Sternberg P.W."/>
            <person name="Jex A.R."/>
            <person name="Gasser R.B."/>
        </authorList>
    </citation>
    <scope>NUCLEOTIDE SEQUENCE [LARGE SCALE GENOMIC DNA]</scope>
    <source>
        <strain evidence="1">PN_DK_2014</strain>
    </source>
</reference>
<comment type="caution">
    <text evidence="1">The sequence shown here is derived from an EMBL/GenBank/DDBJ whole genome shotgun (WGS) entry which is preliminary data.</text>
</comment>
<accession>A0A0B2W1M2</accession>
<organism evidence="1 2">
    <name type="scientific">Toxocara canis</name>
    <name type="common">Canine roundworm</name>
    <dbReference type="NCBI Taxonomy" id="6265"/>
    <lineage>
        <taxon>Eukaryota</taxon>
        <taxon>Metazoa</taxon>
        <taxon>Ecdysozoa</taxon>
        <taxon>Nematoda</taxon>
        <taxon>Chromadorea</taxon>
        <taxon>Rhabditida</taxon>
        <taxon>Spirurina</taxon>
        <taxon>Ascaridomorpha</taxon>
        <taxon>Ascaridoidea</taxon>
        <taxon>Toxocaridae</taxon>
        <taxon>Toxocara</taxon>
    </lineage>
</organism>
<sequence>MSKEWSHVILAAGAEEFGGAEEDEGEWLAKQISSVRLRSVSCAPPIPCKNTVRQETNDLP</sequence>
<evidence type="ECO:0000313" key="1">
    <source>
        <dbReference type="EMBL" id="KHN87517.1"/>
    </source>
</evidence>
<name>A0A0B2W1M2_TOXCA</name>